<dbReference type="InParanoid" id="L2GRP2"/>
<dbReference type="Gene3D" id="2.40.160.50">
    <property type="entry name" value="membrane protein fhac: a member of the omp85/tpsb transporter family"/>
    <property type="match status" value="1"/>
</dbReference>
<dbReference type="STRING" id="948595.L2GRP2"/>
<dbReference type="OMA" id="PHIAERY"/>
<dbReference type="VEuPathDB" id="MicrosporidiaDB:VCUG_02465"/>
<evidence type="ECO:0008006" key="3">
    <source>
        <dbReference type="Google" id="ProtNLM"/>
    </source>
</evidence>
<keyword evidence="2" id="KW-1185">Reference proteome</keyword>
<proteinExistence type="predicted"/>
<dbReference type="OrthoDB" id="2189193at2759"/>
<evidence type="ECO:0000313" key="1">
    <source>
        <dbReference type="EMBL" id="ELA46047.1"/>
    </source>
</evidence>
<dbReference type="EMBL" id="GL877468">
    <property type="protein sequence ID" value="ELA46047.1"/>
    <property type="molecule type" value="Genomic_DNA"/>
</dbReference>
<dbReference type="Proteomes" id="UP000011081">
    <property type="component" value="Unassembled WGS sequence"/>
</dbReference>
<accession>L2GRP2</accession>
<organism evidence="1 2">
    <name type="scientific">Vavraia culicis (isolate floridensis)</name>
    <name type="common">Microsporidian parasite</name>
    <dbReference type="NCBI Taxonomy" id="948595"/>
    <lineage>
        <taxon>Eukaryota</taxon>
        <taxon>Fungi</taxon>
        <taxon>Fungi incertae sedis</taxon>
        <taxon>Microsporidia</taxon>
        <taxon>Pleistophoridae</taxon>
        <taxon>Vavraia</taxon>
    </lineage>
</organism>
<sequence length="360" mass="41461">MKVLNFDVIGLKRTKPDFITSILEKSMSMHTFEEALQQLKIFKSIDLRGHKDTKLKLSVQEEKYRISAGTNVDLSRRFTPYLQLKLPNLLGRGESLNFLISAVKSLHVNLSIPLLNKNGFFNFIELNVSSYKRRNALAELQTKEYTLSYSSYHKYSLVYEVIENLTNMLYVRARNKQNESMSYDFKAGCFENRLFYKLTVLYKNVTALPLNFFHKLRMRAGVIHGHVHSSEKFFLGENIRGYSPMSISPLDMNEKVGGKSCIELSNALGYTFRRMKFFVFNDLGFSSRQNNLFETLKSSVLSLFLVHKPSCLGWSTGIGCTIDLHRYKNVATNVTVSYAVPLAETQTEQNFKFEVDFDIL</sequence>
<gene>
    <name evidence="1" type="ORF">VCUG_02465</name>
</gene>
<reference evidence="2" key="1">
    <citation type="submission" date="2011-03" db="EMBL/GenBank/DDBJ databases">
        <title>The genome sequence of Vavraia culicis strain floridensis.</title>
        <authorList>
            <consortium name="The Broad Institute Genome Sequencing Platform"/>
            <person name="Cuomo C."/>
            <person name="Becnel J."/>
            <person name="Sanscrainte N."/>
            <person name="Young S.K."/>
            <person name="Zeng Q."/>
            <person name="Gargeya S."/>
            <person name="Fitzgerald M."/>
            <person name="Haas B."/>
            <person name="Abouelleil A."/>
            <person name="Alvarado L."/>
            <person name="Arachchi H.M."/>
            <person name="Berlin A."/>
            <person name="Chapman S.B."/>
            <person name="Gearin G."/>
            <person name="Goldberg J."/>
            <person name="Griggs A."/>
            <person name="Gujja S."/>
            <person name="Hansen M."/>
            <person name="Heiman D."/>
            <person name="Howarth C."/>
            <person name="Larimer J."/>
            <person name="Lui A."/>
            <person name="MacDonald P.J.P."/>
            <person name="McCowen C."/>
            <person name="Montmayeur A."/>
            <person name="Murphy C."/>
            <person name="Neiman D."/>
            <person name="Pearson M."/>
            <person name="Priest M."/>
            <person name="Roberts A."/>
            <person name="Saif S."/>
            <person name="Shea T."/>
            <person name="Sisk P."/>
            <person name="Stolte C."/>
            <person name="Sykes S."/>
            <person name="Wortman J."/>
            <person name="Nusbaum C."/>
            <person name="Birren B."/>
        </authorList>
    </citation>
    <scope>NUCLEOTIDE SEQUENCE [LARGE SCALE GENOMIC DNA]</scope>
    <source>
        <strain evidence="2">floridensis</strain>
    </source>
</reference>
<name>L2GRP2_VAVCU</name>
<evidence type="ECO:0000313" key="2">
    <source>
        <dbReference type="Proteomes" id="UP000011081"/>
    </source>
</evidence>
<dbReference type="GeneID" id="19880327"/>
<dbReference type="HOGENOM" id="CLU_068283_0_0_1"/>
<dbReference type="RefSeq" id="XP_008075473.1">
    <property type="nucleotide sequence ID" value="XM_008077282.1"/>
</dbReference>
<protein>
    <recommendedName>
        <fullName evidence="3">Bacterial surface antigen (D15) domain-containing protein</fullName>
    </recommendedName>
</protein>
<dbReference type="AlphaFoldDB" id="L2GRP2"/>